<dbReference type="GO" id="GO:0004359">
    <property type="term" value="F:glutaminase activity"/>
    <property type="evidence" value="ECO:0007669"/>
    <property type="project" value="UniProtKB-UniRule"/>
</dbReference>
<evidence type="ECO:0000256" key="2">
    <source>
        <dbReference type="ARBA" id="ARBA00011881"/>
    </source>
</evidence>
<keyword evidence="10" id="KW-1185">Reference proteome</keyword>
<feature type="binding site" evidence="7">
    <location>
        <position position="82"/>
    </location>
    <ligand>
        <name>substrate</name>
    </ligand>
</feature>
<keyword evidence="4 7" id="KW-0378">Hydrolase</keyword>
<dbReference type="SUPFAM" id="SSF56601">
    <property type="entry name" value="beta-lactamase/transpeptidase-like"/>
    <property type="match status" value="1"/>
</dbReference>
<feature type="compositionally biased region" description="Acidic residues" evidence="8">
    <location>
        <begin position="339"/>
        <end position="351"/>
    </location>
</feature>
<dbReference type="STRING" id="123320.SAMN06309945_2539"/>
<dbReference type="PANTHER" id="PTHR12544:SF48">
    <property type="entry name" value="GLUTAMINASE 1"/>
    <property type="match status" value="1"/>
</dbReference>
<evidence type="ECO:0000313" key="9">
    <source>
        <dbReference type="EMBL" id="SKC67662.1"/>
    </source>
</evidence>
<keyword evidence="7" id="KW-0007">Acetylation</keyword>
<dbReference type="NCBIfam" id="NF009020">
    <property type="entry name" value="PRK12356.1"/>
    <property type="match status" value="1"/>
</dbReference>
<feature type="region of interest" description="Disordered" evidence="8">
    <location>
        <begin position="338"/>
        <end position="369"/>
    </location>
</feature>
<dbReference type="PANTHER" id="PTHR12544">
    <property type="entry name" value="GLUTAMINASE"/>
    <property type="match status" value="1"/>
</dbReference>
<feature type="binding site" evidence="7">
    <location>
        <position position="183"/>
    </location>
    <ligand>
        <name>substrate</name>
    </ligand>
</feature>
<evidence type="ECO:0000256" key="3">
    <source>
        <dbReference type="ARBA" id="ARBA00012918"/>
    </source>
</evidence>
<dbReference type="Proteomes" id="UP000190857">
    <property type="component" value="Unassembled WGS sequence"/>
</dbReference>
<protein>
    <recommendedName>
        <fullName evidence="6 7">Glutaminase</fullName>
        <ecNumber evidence="3 7">3.5.1.2</ecNumber>
    </recommendedName>
</protein>
<dbReference type="OrthoDB" id="9788822at2"/>
<feature type="binding site" evidence="7">
    <location>
        <position position="207"/>
    </location>
    <ligand>
        <name>substrate</name>
    </ligand>
</feature>
<dbReference type="FunFam" id="3.40.710.10:FF:000005">
    <property type="entry name" value="Glutaminase"/>
    <property type="match status" value="1"/>
</dbReference>
<organism evidence="9 10">
    <name type="scientific">Okibacterium fritillariae</name>
    <dbReference type="NCBI Taxonomy" id="123320"/>
    <lineage>
        <taxon>Bacteria</taxon>
        <taxon>Bacillati</taxon>
        <taxon>Actinomycetota</taxon>
        <taxon>Actinomycetes</taxon>
        <taxon>Micrococcales</taxon>
        <taxon>Microbacteriaceae</taxon>
        <taxon>Okibacterium</taxon>
    </lineage>
</organism>
<dbReference type="EMBL" id="FUZP01000003">
    <property type="protein sequence ID" value="SKC67662.1"/>
    <property type="molecule type" value="Genomic_DNA"/>
</dbReference>
<feature type="binding site" evidence="7">
    <location>
        <position position="133"/>
    </location>
    <ligand>
        <name>substrate</name>
    </ligand>
</feature>
<evidence type="ECO:0000256" key="6">
    <source>
        <dbReference type="ARBA" id="ARBA00070405"/>
    </source>
</evidence>
<feature type="binding site" evidence="7">
    <location>
        <position position="176"/>
    </location>
    <ligand>
        <name>substrate</name>
    </ligand>
</feature>
<dbReference type="InterPro" id="IPR012338">
    <property type="entry name" value="Beta-lactam/transpept-like"/>
</dbReference>
<dbReference type="EC" id="3.5.1.2" evidence="3 7"/>
<evidence type="ECO:0000256" key="1">
    <source>
        <dbReference type="ARBA" id="ARBA00011076"/>
    </source>
</evidence>
<name>A0A1T5KV44_9MICO</name>
<dbReference type="NCBIfam" id="TIGR03814">
    <property type="entry name" value="Gln_ase"/>
    <property type="match status" value="1"/>
</dbReference>
<dbReference type="Pfam" id="PF04960">
    <property type="entry name" value="Glutaminase"/>
    <property type="match status" value="1"/>
</dbReference>
<evidence type="ECO:0000256" key="8">
    <source>
        <dbReference type="SAM" id="MobiDB-lite"/>
    </source>
</evidence>
<feature type="binding site" evidence="7">
    <location>
        <position position="277"/>
    </location>
    <ligand>
        <name>substrate</name>
    </ligand>
</feature>
<evidence type="ECO:0000256" key="4">
    <source>
        <dbReference type="ARBA" id="ARBA00022801"/>
    </source>
</evidence>
<evidence type="ECO:0000313" key="10">
    <source>
        <dbReference type="Proteomes" id="UP000190857"/>
    </source>
</evidence>
<dbReference type="Gene3D" id="3.40.710.10">
    <property type="entry name" value="DD-peptidase/beta-lactamase superfamily"/>
    <property type="match status" value="1"/>
</dbReference>
<evidence type="ECO:0000256" key="5">
    <source>
        <dbReference type="ARBA" id="ARBA00049534"/>
    </source>
</evidence>
<dbReference type="RefSeq" id="WP_079728573.1">
    <property type="nucleotide sequence ID" value="NZ_FUZP01000003.1"/>
</dbReference>
<feature type="compositionally biased region" description="Acidic residues" evidence="8">
    <location>
        <begin position="359"/>
        <end position="369"/>
    </location>
</feature>
<comment type="subunit">
    <text evidence="2 7">Homotetramer.</text>
</comment>
<gene>
    <name evidence="7" type="primary">glsA</name>
    <name evidence="9" type="ORF">SAMN06309945_2539</name>
</gene>
<accession>A0A1T5KV44</accession>
<comment type="similarity">
    <text evidence="1 7">Belongs to the glutaminase family.</text>
</comment>
<dbReference type="HAMAP" id="MF_00313">
    <property type="entry name" value="Glutaminase"/>
    <property type="match status" value="1"/>
</dbReference>
<dbReference type="AlphaFoldDB" id="A0A1T5KV44"/>
<dbReference type="InterPro" id="IPR015868">
    <property type="entry name" value="Glutaminase"/>
</dbReference>
<evidence type="ECO:0000256" key="7">
    <source>
        <dbReference type="HAMAP-Rule" id="MF_00313"/>
    </source>
</evidence>
<dbReference type="GO" id="GO:0006543">
    <property type="term" value="P:L-glutamine catabolic process"/>
    <property type="evidence" value="ECO:0007669"/>
    <property type="project" value="TreeGrafter"/>
</dbReference>
<reference evidence="9 10" key="1">
    <citation type="submission" date="2017-02" db="EMBL/GenBank/DDBJ databases">
        <authorList>
            <person name="Peterson S.W."/>
        </authorList>
    </citation>
    <scope>NUCLEOTIDE SEQUENCE [LARGE SCALE GENOMIC DNA]</scope>
    <source>
        <strain evidence="9 10">VKM Ac-2059</strain>
    </source>
</reference>
<comment type="catalytic activity">
    <reaction evidence="5 7">
        <text>L-glutamine + H2O = L-glutamate + NH4(+)</text>
        <dbReference type="Rhea" id="RHEA:15889"/>
        <dbReference type="ChEBI" id="CHEBI:15377"/>
        <dbReference type="ChEBI" id="CHEBI:28938"/>
        <dbReference type="ChEBI" id="CHEBI:29985"/>
        <dbReference type="ChEBI" id="CHEBI:58359"/>
        <dbReference type="EC" id="3.5.1.2"/>
    </reaction>
</comment>
<dbReference type="GO" id="GO:0006537">
    <property type="term" value="P:glutamate biosynthetic process"/>
    <property type="evidence" value="ECO:0007669"/>
    <property type="project" value="TreeGrafter"/>
</dbReference>
<feature type="binding site" evidence="7">
    <location>
        <position position="259"/>
    </location>
    <ligand>
        <name>substrate</name>
    </ligand>
</feature>
<sequence>MKFDLHDVPERVSTGTLPAPDLVEEFVEEAHQRNQSLEGGSVADYIPALADADPNLFGVSVVDVSGDAHDAGDTDHAFSIQSISKAFVYALVCEELGHDATYERVGVNNTGMPFNSVVAIELNDGHPMNPMVNAGALTTTSLAPGTGDEQWRWIWKGLSAFAGRHLVLDDDVYRSERAGNQRNQAIARLLESYGRIEKDPLEVVDVYTKQCSLLVTARDLAVMGATLADGGVNPITKERVVAPHVCRDTLAVLAANGLYERSGEWLFEVGIPGKSGVSGGIVTVAPGKAGIGVFSPPLDDAGNSVRGKQATAFLSRALGLNVFASDAFAEASMTATAEAADDDDASGEEIDERAHDLSDQEEAREDAEDAAAFDDAMAEKGDNVPWNQVKADLD</sequence>
<proteinExistence type="inferred from homology"/>